<protein>
    <submittedName>
        <fullName evidence="1">Histone-lysine N-methyltransferase SETMAR</fullName>
    </submittedName>
</protein>
<keyword evidence="1" id="KW-0808">Transferase</keyword>
<dbReference type="GO" id="GO:0003697">
    <property type="term" value="F:single-stranded DNA binding"/>
    <property type="evidence" value="ECO:0007669"/>
    <property type="project" value="TreeGrafter"/>
</dbReference>
<dbReference type="OrthoDB" id="616263at2759"/>
<proteinExistence type="predicted"/>
<dbReference type="GO" id="GO:0000793">
    <property type="term" value="C:condensed chromosome"/>
    <property type="evidence" value="ECO:0007669"/>
    <property type="project" value="TreeGrafter"/>
</dbReference>
<dbReference type="PANTHER" id="PTHR46060">
    <property type="entry name" value="MARINER MOS1 TRANSPOSASE-LIKE PROTEIN"/>
    <property type="match status" value="1"/>
</dbReference>
<dbReference type="PANTHER" id="PTHR46060:SF2">
    <property type="entry name" value="HISTONE-LYSINE N-METHYLTRANSFERASE SETMAR"/>
    <property type="match status" value="1"/>
</dbReference>
<dbReference type="GO" id="GO:0044547">
    <property type="term" value="F:DNA topoisomerase binding"/>
    <property type="evidence" value="ECO:0007669"/>
    <property type="project" value="TreeGrafter"/>
</dbReference>
<keyword evidence="1" id="KW-0489">Methyltransferase</keyword>
<dbReference type="GO" id="GO:0003690">
    <property type="term" value="F:double-stranded DNA binding"/>
    <property type="evidence" value="ECO:0007669"/>
    <property type="project" value="TreeGrafter"/>
</dbReference>
<dbReference type="Gene3D" id="3.30.420.10">
    <property type="entry name" value="Ribonuclease H-like superfamily/Ribonuclease H"/>
    <property type="match status" value="1"/>
</dbReference>
<dbReference type="GO" id="GO:0032259">
    <property type="term" value="P:methylation"/>
    <property type="evidence" value="ECO:0007669"/>
    <property type="project" value="UniProtKB-KW"/>
</dbReference>
<evidence type="ECO:0000313" key="2">
    <source>
        <dbReference type="Proteomes" id="UP000299102"/>
    </source>
</evidence>
<dbReference type="GO" id="GO:0015074">
    <property type="term" value="P:DNA integration"/>
    <property type="evidence" value="ECO:0007669"/>
    <property type="project" value="TreeGrafter"/>
</dbReference>
<dbReference type="EMBL" id="BGZK01000226">
    <property type="protein sequence ID" value="GBP29929.1"/>
    <property type="molecule type" value="Genomic_DNA"/>
</dbReference>
<gene>
    <name evidence="1" type="primary">SETMAR</name>
    <name evidence="1" type="ORF">EVAR_18409_1</name>
</gene>
<evidence type="ECO:0000313" key="1">
    <source>
        <dbReference type="EMBL" id="GBP29929.1"/>
    </source>
</evidence>
<dbReference type="GO" id="GO:0046975">
    <property type="term" value="F:histone H3K36 methyltransferase activity"/>
    <property type="evidence" value="ECO:0007669"/>
    <property type="project" value="TreeGrafter"/>
</dbReference>
<dbReference type="GO" id="GO:0042800">
    <property type="term" value="F:histone H3K4 methyltransferase activity"/>
    <property type="evidence" value="ECO:0007669"/>
    <property type="project" value="TreeGrafter"/>
</dbReference>
<name>A0A4C1UUF2_EUMVA</name>
<comment type="caution">
    <text evidence="1">The sequence shown here is derived from an EMBL/GenBank/DDBJ whole genome shotgun (WGS) entry which is preliminary data.</text>
</comment>
<reference evidence="1 2" key="1">
    <citation type="journal article" date="2019" name="Commun. Biol.">
        <title>The bagworm genome reveals a unique fibroin gene that provides high tensile strength.</title>
        <authorList>
            <person name="Kono N."/>
            <person name="Nakamura H."/>
            <person name="Ohtoshi R."/>
            <person name="Tomita M."/>
            <person name="Numata K."/>
            <person name="Arakawa K."/>
        </authorList>
    </citation>
    <scope>NUCLEOTIDE SEQUENCE [LARGE SCALE GENOMIC DNA]</scope>
</reference>
<dbReference type="Proteomes" id="UP000299102">
    <property type="component" value="Unassembled WGS sequence"/>
</dbReference>
<dbReference type="GO" id="GO:0006303">
    <property type="term" value="P:double-strand break repair via nonhomologous end joining"/>
    <property type="evidence" value="ECO:0007669"/>
    <property type="project" value="TreeGrafter"/>
</dbReference>
<dbReference type="InterPro" id="IPR036397">
    <property type="entry name" value="RNaseH_sf"/>
</dbReference>
<dbReference type="GO" id="GO:0000729">
    <property type="term" value="P:DNA double-strand break processing"/>
    <property type="evidence" value="ECO:0007669"/>
    <property type="project" value="TreeGrafter"/>
</dbReference>
<dbReference type="AlphaFoldDB" id="A0A4C1UUF2"/>
<keyword evidence="2" id="KW-1185">Reference proteome</keyword>
<accession>A0A4C1UUF2</accession>
<sequence length="147" mass="16564">MVAGAWQLVVEWLRNPPSNDKVVDCGEACLTQRLRRNSCSLMDYKAKDNFGLRPAPNSDDHSITESTRALYSNGVSTDEIEARSKEKLPGLINRSGVVFHYHKARPITFLTTEEILKESGWEVLMHPPHSPDLAPSNFHQFGLFTIL</sequence>
<dbReference type="GO" id="GO:0005634">
    <property type="term" value="C:nucleus"/>
    <property type="evidence" value="ECO:0007669"/>
    <property type="project" value="TreeGrafter"/>
</dbReference>
<dbReference type="GO" id="GO:0031297">
    <property type="term" value="P:replication fork processing"/>
    <property type="evidence" value="ECO:0007669"/>
    <property type="project" value="TreeGrafter"/>
</dbReference>
<dbReference type="STRING" id="151549.A0A4C1UUF2"/>
<dbReference type="InterPro" id="IPR052709">
    <property type="entry name" value="Transposase-MT_Hybrid"/>
</dbReference>
<dbReference type="GO" id="GO:0000014">
    <property type="term" value="F:single-stranded DNA endodeoxyribonuclease activity"/>
    <property type="evidence" value="ECO:0007669"/>
    <property type="project" value="TreeGrafter"/>
</dbReference>
<dbReference type="GO" id="GO:0035861">
    <property type="term" value="C:site of double-strand break"/>
    <property type="evidence" value="ECO:0007669"/>
    <property type="project" value="TreeGrafter"/>
</dbReference>
<organism evidence="1 2">
    <name type="scientific">Eumeta variegata</name>
    <name type="common">Bagworm moth</name>
    <name type="synonym">Eumeta japonica</name>
    <dbReference type="NCBI Taxonomy" id="151549"/>
    <lineage>
        <taxon>Eukaryota</taxon>
        <taxon>Metazoa</taxon>
        <taxon>Ecdysozoa</taxon>
        <taxon>Arthropoda</taxon>
        <taxon>Hexapoda</taxon>
        <taxon>Insecta</taxon>
        <taxon>Pterygota</taxon>
        <taxon>Neoptera</taxon>
        <taxon>Endopterygota</taxon>
        <taxon>Lepidoptera</taxon>
        <taxon>Glossata</taxon>
        <taxon>Ditrysia</taxon>
        <taxon>Tineoidea</taxon>
        <taxon>Psychidae</taxon>
        <taxon>Oiketicinae</taxon>
        <taxon>Eumeta</taxon>
    </lineage>
</organism>
<dbReference type="GO" id="GO:0044774">
    <property type="term" value="P:mitotic DNA integrity checkpoint signaling"/>
    <property type="evidence" value="ECO:0007669"/>
    <property type="project" value="TreeGrafter"/>
</dbReference>